<organism evidence="2 3">
    <name type="scientific">Actinomyces naeslundii</name>
    <dbReference type="NCBI Taxonomy" id="1655"/>
    <lineage>
        <taxon>Bacteria</taxon>
        <taxon>Bacillati</taxon>
        <taxon>Actinomycetota</taxon>
        <taxon>Actinomycetes</taxon>
        <taxon>Actinomycetales</taxon>
        <taxon>Actinomycetaceae</taxon>
        <taxon>Actinomyces</taxon>
    </lineage>
</organism>
<dbReference type="Proteomes" id="UP001163127">
    <property type="component" value="Chromosome"/>
</dbReference>
<dbReference type="RefSeq" id="WP_101560257.1">
    <property type="nucleotide sequence ID" value="NZ_CP113787.1"/>
</dbReference>
<name>A0AA47FG07_ACTNA</name>
<evidence type="ECO:0000256" key="1">
    <source>
        <dbReference type="SAM" id="Coils"/>
    </source>
</evidence>
<reference evidence="2" key="1">
    <citation type="submission" date="2022-11" db="EMBL/GenBank/DDBJ databases">
        <title>Dental biofilm bacteria. Genome sequencing and assembly.</title>
        <authorList>
            <person name="Robertsson C."/>
        </authorList>
    </citation>
    <scope>NUCLEOTIDE SEQUENCE</scope>
    <source>
        <strain evidence="2">CW</strain>
    </source>
</reference>
<proteinExistence type="predicted"/>
<feature type="coiled-coil region" evidence="1">
    <location>
        <begin position="58"/>
        <end position="85"/>
    </location>
</feature>
<keyword evidence="1" id="KW-0175">Coiled coil</keyword>
<accession>A0AA47FG07</accession>
<dbReference type="AlphaFoldDB" id="A0AA47FG07"/>
<protein>
    <submittedName>
        <fullName evidence="2">Uncharacterized protein</fullName>
    </submittedName>
</protein>
<evidence type="ECO:0000313" key="2">
    <source>
        <dbReference type="EMBL" id="WAL42627.1"/>
    </source>
</evidence>
<sequence>MTSLAQVKAAINAVISQINEQNGLINDFKSTNRDNITLVTSTLQGGQAGHEQTMLTALRRADDSLSKAQQALRQAEQSAKKVTNI</sequence>
<dbReference type="EMBL" id="CP113787">
    <property type="protein sequence ID" value="WAL42627.1"/>
    <property type="molecule type" value="Genomic_DNA"/>
</dbReference>
<evidence type="ECO:0000313" key="3">
    <source>
        <dbReference type="Proteomes" id="UP001163127"/>
    </source>
</evidence>
<gene>
    <name evidence="2" type="ORF">OFA60_11370</name>
</gene>